<dbReference type="Pfam" id="PF13589">
    <property type="entry name" value="HATPase_c_3"/>
    <property type="match status" value="1"/>
</dbReference>
<comment type="caution">
    <text evidence="1">The sequence shown here is derived from an EMBL/GenBank/DDBJ whole genome shotgun (WGS) entry which is preliminary data.</text>
</comment>
<dbReference type="PANTHER" id="PTHR23336">
    <property type="entry name" value="ZINC FINGER CW-TYPE COILED-COIL DOMAIN PROTEIN 3"/>
    <property type="match status" value="1"/>
</dbReference>
<dbReference type="EMBL" id="JAHRHJ020003155">
    <property type="protein sequence ID" value="KAH9292380.1"/>
    <property type="molecule type" value="Genomic_DNA"/>
</dbReference>
<dbReference type="AlphaFoldDB" id="A0AA38C0W3"/>
<gene>
    <name evidence="1" type="ORF">KI387_042432</name>
</gene>
<evidence type="ECO:0000313" key="2">
    <source>
        <dbReference type="Proteomes" id="UP000824469"/>
    </source>
</evidence>
<dbReference type="InterPro" id="IPR036890">
    <property type="entry name" value="HATPase_C_sf"/>
</dbReference>
<accession>A0AA38C0W3</accession>
<organism evidence="1 2">
    <name type="scientific">Taxus chinensis</name>
    <name type="common">Chinese yew</name>
    <name type="synonym">Taxus wallichiana var. chinensis</name>
    <dbReference type="NCBI Taxonomy" id="29808"/>
    <lineage>
        <taxon>Eukaryota</taxon>
        <taxon>Viridiplantae</taxon>
        <taxon>Streptophyta</taxon>
        <taxon>Embryophyta</taxon>
        <taxon>Tracheophyta</taxon>
        <taxon>Spermatophyta</taxon>
        <taxon>Pinopsida</taxon>
        <taxon>Pinidae</taxon>
        <taxon>Conifers II</taxon>
        <taxon>Cupressales</taxon>
        <taxon>Taxaceae</taxon>
        <taxon>Taxus</taxon>
    </lineage>
</organism>
<keyword evidence="2" id="KW-1185">Reference proteome</keyword>
<dbReference type="PANTHER" id="PTHR23336:SF80">
    <property type="entry name" value="PROTEIN MICRORCHIDIA 7-LIKE"/>
    <property type="match status" value="1"/>
</dbReference>
<dbReference type="Proteomes" id="UP000824469">
    <property type="component" value="Unassembled WGS sequence"/>
</dbReference>
<dbReference type="Gene3D" id="3.30.565.10">
    <property type="entry name" value="Histidine kinase-like ATPase, C-terminal domain"/>
    <property type="match status" value="1"/>
</dbReference>
<feature type="non-terminal residue" evidence="1">
    <location>
        <position position="1"/>
    </location>
</feature>
<dbReference type="GO" id="GO:0005634">
    <property type="term" value="C:nucleus"/>
    <property type="evidence" value="ECO:0007669"/>
    <property type="project" value="TreeGrafter"/>
</dbReference>
<feature type="non-terminal residue" evidence="1">
    <location>
        <position position="179"/>
    </location>
</feature>
<proteinExistence type="predicted"/>
<evidence type="ECO:0000313" key="1">
    <source>
        <dbReference type="EMBL" id="KAH9292380.1"/>
    </source>
</evidence>
<dbReference type="GO" id="GO:0016887">
    <property type="term" value="F:ATP hydrolysis activity"/>
    <property type="evidence" value="ECO:0007669"/>
    <property type="project" value="InterPro"/>
</dbReference>
<reference evidence="1 2" key="1">
    <citation type="journal article" date="2021" name="Nat. Plants">
        <title>The Taxus genome provides insights into paclitaxel biosynthesis.</title>
        <authorList>
            <person name="Xiong X."/>
            <person name="Gou J."/>
            <person name="Liao Q."/>
            <person name="Li Y."/>
            <person name="Zhou Q."/>
            <person name="Bi G."/>
            <person name="Li C."/>
            <person name="Du R."/>
            <person name="Wang X."/>
            <person name="Sun T."/>
            <person name="Guo L."/>
            <person name="Liang H."/>
            <person name="Lu P."/>
            <person name="Wu Y."/>
            <person name="Zhang Z."/>
            <person name="Ro D.K."/>
            <person name="Shang Y."/>
            <person name="Huang S."/>
            <person name="Yan J."/>
        </authorList>
    </citation>
    <scope>NUCLEOTIDE SEQUENCE [LARGE SCALE GENOMIC DNA]</scope>
    <source>
        <strain evidence="1">Ta-2019</strain>
    </source>
</reference>
<protein>
    <submittedName>
        <fullName evidence="1">Uncharacterized protein</fullName>
    </submittedName>
</protein>
<sequence length="179" mass="19533">SYHIRASCAVYVSVISPSLNKSCPTAFTKSHETGFKPSLSLTISNFVYQESSEKCIWSLEIMNLNDCMCHWDQGWTKLNIDGASGGSHRCSGAEDDGGGMDPDKMRSCMSLGYSAKSKIANMIGQYGNGFKTSTMRLGADVIVFSKCRGGEGKSYTQSIGLLSYTFLRSTEQEDIIVPM</sequence>
<dbReference type="SUPFAM" id="SSF55874">
    <property type="entry name" value="ATPase domain of HSP90 chaperone/DNA topoisomerase II/histidine kinase"/>
    <property type="match status" value="1"/>
</dbReference>
<dbReference type="InterPro" id="IPR045261">
    <property type="entry name" value="MORC_ATPase"/>
</dbReference>
<name>A0AA38C0W3_TAXCH</name>